<evidence type="ECO:0000313" key="3">
    <source>
        <dbReference type="Proteomes" id="UP000092154"/>
    </source>
</evidence>
<dbReference type="AlphaFoldDB" id="A0A1B7N1G1"/>
<gene>
    <name evidence="2" type="ORF">K503DRAFT_144227</name>
</gene>
<sequence length="341" mass="36623">MRETHPYRPTYNYVGGQGTTEGQDDMHRASGSFISSASTFPRPTSAPGSPHSHIRNTSDPVFYENDRDGASNDGYASSDDGSEATERYLASAQSVYTSNDWESSVSVGVGIAIGSESSTDLHSYHTAPTTLAPMSLTPVDNDDDLESPGPSPSSFPAPPSSIPMNPFIDVTRTVNYPDFETVRAPHRNALSALSEAVEEQQTSWIAAVAAASASPVDAQTTKATQSLNPFTEDRYVVNESSDSSSENTKMTTPSIDSFFIVNPFLRETSQEGFSDDSRSSESHETVHIPYAYSDPLEFRDQGKGKAHLSADLMDDTKGNRLSNASSGLEFPESSSQCGVAL</sequence>
<evidence type="ECO:0000313" key="2">
    <source>
        <dbReference type="EMBL" id="OAX38685.1"/>
    </source>
</evidence>
<feature type="region of interest" description="Disordered" evidence="1">
    <location>
        <begin position="302"/>
        <end position="341"/>
    </location>
</feature>
<feature type="compositionally biased region" description="Polar residues" evidence="1">
    <location>
        <begin position="319"/>
        <end position="341"/>
    </location>
</feature>
<dbReference type="STRING" id="1314800.A0A1B7N1G1"/>
<keyword evidence="3" id="KW-1185">Reference proteome</keyword>
<reference evidence="2 3" key="1">
    <citation type="submission" date="2016-06" db="EMBL/GenBank/DDBJ databases">
        <title>Comparative genomics of the ectomycorrhizal sister species Rhizopogon vinicolor and Rhizopogon vesiculosus (Basidiomycota: Boletales) reveals a divergence of the mating type B locus.</title>
        <authorList>
            <consortium name="DOE Joint Genome Institute"/>
            <person name="Mujic A.B."/>
            <person name="Kuo A."/>
            <person name="Tritt A."/>
            <person name="Lipzen A."/>
            <person name="Chen C."/>
            <person name="Johnson J."/>
            <person name="Sharma A."/>
            <person name="Barry K."/>
            <person name="Grigoriev I.V."/>
            <person name="Spatafora J.W."/>
        </authorList>
    </citation>
    <scope>NUCLEOTIDE SEQUENCE [LARGE SCALE GENOMIC DNA]</scope>
    <source>
        <strain evidence="2 3">AM-OR11-026</strain>
    </source>
</reference>
<evidence type="ECO:0000256" key="1">
    <source>
        <dbReference type="SAM" id="MobiDB-lite"/>
    </source>
</evidence>
<accession>A0A1B7N1G1</accession>
<proteinExistence type="predicted"/>
<dbReference type="Proteomes" id="UP000092154">
    <property type="component" value="Unassembled WGS sequence"/>
</dbReference>
<organism evidence="2 3">
    <name type="scientific">Rhizopogon vinicolor AM-OR11-026</name>
    <dbReference type="NCBI Taxonomy" id="1314800"/>
    <lineage>
        <taxon>Eukaryota</taxon>
        <taxon>Fungi</taxon>
        <taxon>Dikarya</taxon>
        <taxon>Basidiomycota</taxon>
        <taxon>Agaricomycotina</taxon>
        <taxon>Agaricomycetes</taxon>
        <taxon>Agaricomycetidae</taxon>
        <taxon>Boletales</taxon>
        <taxon>Suillineae</taxon>
        <taxon>Rhizopogonaceae</taxon>
        <taxon>Rhizopogon</taxon>
    </lineage>
</organism>
<dbReference type="EMBL" id="KV448282">
    <property type="protein sequence ID" value="OAX38685.1"/>
    <property type="molecule type" value="Genomic_DNA"/>
</dbReference>
<dbReference type="OrthoDB" id="2690473at2759"/>
<dbReference type="InParanoid" id="A0A1B7N1G1"/>
<feature type="compositionally biased region" description="Pro residues" evidence="1">
    <location>
        <begin position="149"/>
        <end position="161"/>
    </location>
</feature>
<protein>
    <submittedName>
        <fullName evidence="2">Uncharacterized protein</fullName>
    </submittedName>
</protein>
<feature type="compositionally biased region" description="Polar residues" evidence="1">
    <location>
        <begin position="32"/>
        <end position="42"/>
    </location>
</feature>
<feature type="region of interest" description="Disordered" evidence="1">
    <location>
        <begin position="131"/>
        <end position="163"/>
    </location>
</feature>
<name>A0A1B7N1G1_9AGAM</name>
<feature type="region of interest" description="Disordered" evidence="1">
    <location>
        <begin position="1"/>
        <end position="82"/>
    </location>
</feature>